<name>A0ABR1DT57_NECAM</name>
<proteinExistence type="predicted"/>
<dbReference type="PANTHER" id="PTHR16469">
    <property type="entry name" value="UBIQUITIN-ASSOCIATED AND SH3 DOMAIN-CONTAINING BA-RELATED"/>
    <property type="match status" value="1"/>
</dbReference>
<dbReference type="SUPFAM" id="SSF53254">
    <property type="entry name" value="Phosphoglycerate mutase-like"/>
    <property type="match status" value="1"/>
</dbReference>
<dbReference type="Gene3D" id="3.40.50.1240">
    <property type="entry name" value="Phosphoglycerate mutase-like"/>
    <property type="match status" value="1"/>
</dbReference>
<evidence type="ECO:0000313" key="2">
    <source>
        <dbReference type="Proteomes" id="UP001303046"/>
    </source>
</evidence>
<evidence type="ECO:0000313" key="1">
    <source>
        <dbReference type="EMBL" id="KAK6753612.1"/>
    </source>
</evidence>
<dbReference type="PANTHER" id="PTHR16469:SF23">
    <property type="entry name" value="HISTIDINE KINASE"/>
    <property type="match status" value="1"/>
</dbReference>
<dbReference type="InterPro" id="IPR051710">
    <property type="entry name" value="Phosphatase_SH3-domain"/>
</dbReference>
<accession>A0ABR1DT57</accession>
<sequence>MRIHVQISSSRFYRNDTTTQKKELGIDIQAPRQINGSGCLGWVHCHLHGEQAWWFLLRAVETMSCESGNCLVLRARYKTLRPATPFQGDEIVLARHAETIAEVFPDWVERCRLDPSLYQPFDLNVPVRVPRRMNMVQAYQSDPPVSEVGRIMAQLFARELVTRNAIPKAIFCAPSLACLQTAVDIQNFVGKDCGRICVDAALATERNGAAHWLNDKEIAQLKCNVDDGYTPEQSDGNDKSLKNIVEGMKKLAPKLKKNGIVLVITDAFAVKILSELLAGNDIAKRTECKDCRTSAAKTFPPMSSAVVSSQASRNGGQPQVSRIFVRPLTTIGECSRPNHDVVCKSKGY</sequence>
<protein>
    <recommendedName>
        <fullName evidence="3">Phosphoglycerate mutase family protein</fullName>
    </recommendedName>
</protein>
<comment type="caution">
    <text evidence="1">The sequence shown here is derived from an EMBL/GenBank/DDBJ whole genome shotgun (WGS) entry which is preliminary data.</text>
</comment>
<dbReference type="Proteomes" id="UP001303046">
    <property type="component" value="Unassembled WGS sequence"/>
</dbReference>
<dbReference type="EMBL" id="JAVFWL010000005">
    <property type="protein sequence ID" value="KAK6753612.1"/>
    <property type="molecule type" value="Genomic_DNA"/>
</dbReference>
<dbReference type="InterPro" id="IPR029033">
    <property type="entry name" value="His_PPase_superfam"/>
</dbReference>
<organism evidence="1 2">
    <name type="scientific">Necator americanus</name>
    <name type="common">Human hookworm</name>
    <dbReference type="NCBI Taxonomy" id="51031"/>
    <lineage>
        <taxon>Eukaryota</taxon>
        <taxon>Metazoa</taxon>
        <taxon>Ecdysozoa</taxon>
        <taxon>Nematoda</taxon>
        <taxon>Chromadorea</taxon>
        <taxon>Rhabditida</taxon>
        <taxon>Rhabditina</taxon>
        <taxon>Rhabditomorpha</taxon>
        <taxon>Strongyloidea</taxon>
        <taxon>Ancylostomatidae</taxon>
        <taxon>Bunostominae</taxon>
        <taxon>Necator</taxon>
    </lineage>
</organism>
<reference evidence="1 2" key="1">
    <citation type="submission" date="2023-08" db="EMBL/GenBank/DDBJ databases">
        <title>A Necator americanus chromosomal reference genome.</title>
        <authorList>
            <person name="Ilik V."/>
            <person name="Petrzelkova K.J."/>
            <person name="Pardy F."/>
            <person name="Fuh T."/>
            <person name="Niatou-Singa F.S."/>
            <person name="Gouil Q."/>
            <person name="Baker L."/>
            <person name="Ritchie M.E."/>
            <person name="Jex A.R."/>
            <person name="Gazzola D."/>
            <person name="Li H."/>
            <person name="Toshio Fujiwara R."/>
            <person name="Zhan B."/>
            <person name="Aroian R.V."/>
            <person name="Pafco B."/>
            <person name="Schwarz E.M."/>
        </authorList>
    </citation>
    <scope>NUCLEOTIDE SEQUENCE [LARGE SCALE GENOMIC DNA]</scope>
    <source>
        <strain evidence="1 2">Aroian</strain>
        <tissue evidence="1">Whole animal</tissue>
    </source>
</reference>
<gene>
    <name evidence="1" type="primary">Necator_chrV.g17704</name>
    <name evidence="1" type="ORF">RB195_012914</name>
</gene>
<keyword evidence="2" id="KW-1185">Reference proteome</keyword>
<evidence type="ECO:0008006" key="3">
    <source>
        <dbReference type="Google" id="ProtNLM"/>
    </source>
</evidence>